<dbReference type="Proteomes" id="UP000223913">
    <property type="component" value="Unassembled WGS sequence"/>
</dbReference>
<dbReference type="AlphaFoldDB" id="A0A2D0NHI0"/>
<evidence type="ECO:0000313" key="2">
    <source>
        <dbReference type="EMBL" id="PHN07629.1"/>
    </source>
</evidence>
<proteinExistence type="predicted"/>
<sequence>MTMIKYLLVFCCCICAHFSVIAQDSILGNWKGVITQDDGGYRSEYEFELYLKKEDKLITGRSYVYVDEIYAEMALSGFTLNDQIFHFTESKVVRSRKLPQLEWCLKGAALELKRTGSGWELRGRWQGVSNGGNCIPGEIILKKVVPRV</sequence>
<feature type="signal peptide" evidence="1">
    <location>
        <begin position="1"/>
        <end position="22"/>
    </location>
</feature>
<accession>A0A2D0NHI0</accession>
<reference evidence="2 3" key="1">
    <citation type="submission" date="2017-10" db="EMBL/GenBank/DDBJ databases">
        <title>The draft genome sequence of Lewinella nigricans NBRC 102662.</title>
        <authorList>
            <person name="Wang K."/>
        </authorList>
    </citation>
    <scope>NUCLEOTIDE SEQUENCE [LARGE SCALE GENOMIC DNA]</scope>
    <source>
        <strain evidence="2 3">NBRC 102662</strain>
    </source>
</reference>
<evidence type="ECO:0008006" key="4">
    <source>
        <dbReference type="Google" id="ProtNLM"/>
    </source>
</evidence>
<keyword evidence="3" id="KW-1185">Reference proteome</keyword>
<gene>
    <name evidence="2" type="ORF">CRP01_05885</name>
</gene>
<evidence type="ECO:0000256" key="1">
    <source>
        <dbReference type="SAM" id="SignalP"/>
    </source>
</evidence>
<comment type="caution">
    <text evidence="2">The sequence shown here is derived from an EMBL/GenBank/DDBJ whole genome shotgun (WGS) entry which is preliminary data.</text>
</comment>
<organism evidence="2 3">
    <name type="scientific">Flavilitoribacter nigricans (strain ATCC 23147 / DSM 23189 / NBRC 102662 / NCIMB 1420 / SS-2)</name>
    <name type="common">Lewinella nigricans</name>
    <dbReference type="NCBI Taxonomy" id="1122177"/>
    <lineage>
        <taxon>Bacteria</taxon>
        <taxon>Pseudomonadati</taxon>
        <taxon>Bacteroidota</taxon>
        <taxon>Saprospiria</taxon>
        <taxon>Saprospirales</taxon>
        <taxon>Lewinellaceae</taxon>
        <taxon>Flavilitoribacter</taxon>
    </lineage>
</organism>
<dbReference type="EMBL" id="PDUD01000009">
    <property type="protein sequence ID" value="PHN07629.1"/>
    <property type="molecule type" value="Genomic_DNA"/>
</dbReference>
<name>A0A2D0NHI0_FLAN2</name>
<protein>
    <recommendedName>
        <fullName evidence="4">DUF2147 domain-containing protein</fullName>
    </recommendedName>
</protein>
<keyword evidence="1" id="KW-0732">Signal</keyword>
<feature type="chain" id="PRO_5013243160" description="DUF2147 domain-containing protein" evidence="1">
    <location>
        <begin position="23"/>
        <end position="148"/>
    </location>
</feature>
<evidence type="ECO:0000313" key="3">
    <source>
        <dbReference type="Proteomes" id="UP000223913"/>
    </source>
</evidence>